<dbReference type="Proteomes" id="UP001248581">
    <property type="component" value="Chromosome"/>
</dbReference>
<dbReference type="PANTHER" id="PTHR11054">
    <property type="entry name" value="6-PHOSPHOGLUCONOLACTONASE"/>
    <property type="match status" value="1"/>
</dbReference>
<dbReference type="InterPro" id="IPR006148">
    <property type="entry name" value="Glc/Gal-6P_isomerase"/>
</dbReference>
<dbReference type="InterPro" id="IPR037171">
    <property type="entry name" value="NagB/RpiA_transferase-like"/>
</dbReference>
<comment type="catalytic activity">
    <reaction evidence="1 7">
        <text>6-phospho-D-glucono-1,5-lactone + H2O = 6-phospho-D-gluconate + H(+)</text>
        <dbReference type="Rhea" id="RHEA:12556"/>
        <dbReference type="ChEBI" id="CHEBI:15377"/>
        <dbReference type="ChEBI" id="CHEBI:15378"/>
        <dbReference type="ChEBI" id="CHEBI:57955"/>
        <dbReference type="ChEBI" id="CHEBI:58759"/>
        <dbReference type="EC" id="3.1.1.31"/>
    </reaction>
</comment>
<organism evidence="9 10">
    <name type="scientific">Thalassotalea nanhaiensis</name>
    <dbReference type="NCBI Taxonomy" id="3065648"/>
    <lineage>
        <taxon>Bacteria</taxon>
        <taxon>Pseudomonadati</taxon>
        <taxon>Pseudomonadota</taxon>
        <taxon>Gammaproteobacteria</taxon>
        <taxon>Alteromonadales</taxon>
        <taxon>Colwelliaceae</taxon>
        <taxon>Thalassotalea</taxon>
    </lineage>
</organism>
<comment type="function">
    <text evidence="2 7">Hydrolysis of 6-phosphogluconolactone to 6-phosphogluconate.</text>
</comment>
<evidence type="ECO:0000256" key="2">
    <source>
        <dbReference type="ARBA" id="ARBA00002681"/>
    </source>
</evidence>
<reference evidence="10" key="1">
    <citation type="submission" date="2023-09" db="EMBL/GenBank/DDBJ databases">
        <authorList>
            <person name="Li S."/>
            <person name="Li X."/>
            <person name="Zhang C."/>
            <person name="Zhao Z."/>
        </authorList>
    </citation>
    <scope>NUCLEOTIDE SEQUENCE [LARGE SCALE GENOMIC DNA]</scope>
    <source>
        <strain evidence="10">SQ345</strain>
    </source>
</reference>
<evidence type="ECO:0000256" key="7">
    <source>
        <dbReference type="RuleBase" id="RU365095"/>
    </source>
</evidence>
<keyword evidence="10" id="KW-1185">Reference proteome</keyword>
<evidence type="ECO:0000256" key="6">
    <source>
        <dbReference type="ARBA" id="ARBA00020337"/>
    </source>
</evidence>
<dbReference type="CDD" id="cd01400">
    <property type="entry name" value="6PGL"/>
    <property type="match status" value="1"/>
</dbReference>
<dbReference type="InterPro" id="IPR005900">
    <property type="entry name" value="6-phosphogluconolactonase_DevB"/>
</dbReference>
<evidence type="ECO:0000259" key="8">
    <source>
        <dbReference type="Pfam" id="PF01182"/>
    </source>
</evidence>
<evidence type="ECO:0000256" key="4">
    <source>
        <dbReference type="ARBA" id="ARBA00010662"/>
    </source>
</evidence>
<dbReference type="InterPro" id="IPR039104">
    <property type="entry name" value="6PGL"/>
</dbReference>
<evidence type="ECO:0000313" key="10">
    <source>
        <dbReference type="Proteomes" id="UP001248581"/>
    </source>
</evidence>
<dbReference type="RefSeq" id="WP_348385980.1">
    <property type="nucleotide sequence ID" value="NZ_CP134146.1"/>
</dbReference>
<dbReference type="PANTHER" id="PTHR11054:SF0">
    <property type="entry name" value="6-PHOSPHOGLUCONOLACTONASE"/>
    <property type="match status" value="1"/>
</dbReference>
<gene>
    <name evidence="7 9" type="primary">pgl</name>
    <name evidence="9" type="ORF">RI845_09655</name>
</gene>
<dbReference type="GO" id="GO:0017057">
    <property type="term" value="F:6-phosphogluconolactonase activity"/>
    <property type="evidence" value="ECO:0007669"/>
    <property type="project" value="UniProtKB-EC"/>
</dbReference>
<protein>
    <recommendedName>
        <fullName evidence="6 7">6-phosphogluconolactonase</fullName>
        <shortName evidence="7">6PGL</shortName>
        <ecNumber evidence="5 7">3.1.1.31</ecNumber>
    </recommendedName>
</protein>
<sequence>MIINNTFQSRPQLDKKFALRIAKQLAAAIADKGSASIAFSGGSTPKGLFTELSNKNIDWSKVTVTLVDDRWVDTTNNDSNDRLLRENLLQNYATNATFFSLKQANNLTESYLADLTKLANDFMPLDVAILGMGEDGHTASIFPCSAQVHQGLDENAEPSLIKVVPTTAPYERVTFNFAALIQSSNLYLHVVGQSKQDVISQALANDDATQMPIRAFLQNKDKTCNIFWAE</sequence>
<keyword evidence="7 9" id="KW-0378">Hydrolase</keyword>
<dbReference type="NCBIfam" id="TIGR01198">
    <property type="entry name" value="pgl"/>
    <property type="match status" value="1"/>
</dbReference>
<dbReference type="Gene3D" id="3.40.50.1360">
    <property type="match status" value="1"/>
</dbReference>
<accession>A0ABY9TG43</accession>
<evidence type="ECO:0000256" key="5">
    <source>
        <dbReference type="ARBA" id="ARBA00013198"/>
    </source>
</evidence>
<evidence type="ECO:0000256" key="1">
    <source>
        <dbReference type="ARBA" id="ARBA00000832"/>
    </source>
</evidence>
<feature type="domain" description="Glucosamine/galactosamine-6-phosphate isomerase" evidence="8">
    <location>
        <begin position="12"/>
        <end position="222"/>
    </location>
</feature>
<evidence type="ECO:0000313" key="9">
    <source>
        <dbReference type="EMBL" id="WNC66815.1"/>
    </source>
</evidence>
<dbReference type="SUPFAM" id="SSF100950">
    <property type="entry name" value="NagB/RpiA/CoA transferase-like"/>
    <property type="match status" value="1"/>
</dbReference>
<comment type="similarity">
    <text evidence="4 7">Belongs to the glucosamine/galactosamine-6-phosphate isomerase family. 6-phosphogluconolactonase subfamily.</text>
</comment>
<comment type="pathway">
    <text evidence="3 7">Carbohydrate degradation; pentose phosphate pathway; D-ribulose 5-phosphate from D-glucose 6-phosphate (oxidative stage): step 2/3.</text>
</comment>
<name>A0ABY9TG43_9GAMM</name>
<evidence type="ECO:0000256" key="3">
    <source>
        <dbReference type="ARBA" id="ARBA00004961"/>
    </source>
</evidence>
<dbReference type="Pfam" id="PF01182">
    <property type="entry name" value="Glucosamine_iso"/>
    <property type="match status" value="1"/>
</dbReference>
<proteinExistence type="inferred from homology"/>
<dbReference type="EMBL" id="CP134146">
    <property type="protein sequence ID" value="WNC66815.1"/>
    <property type="molecule type" value="Genomic_DNA"/>
</dbReference>
<dbReference type="EC" id="3.1.1.31" evidence="5 7"/>